<dbReference type="RefSeq" id="WP_074199030.1">
    <property type="nucleotide sequence ID" value="NZ_FSQZ01000001.1"/>
</dbReference>
<name>A0ABY1JAW7_9BACT</name>
<dbReference type="InterPro" id="IPR007235">
    <property type="entry name" value="Glyco_trans_28_C"/>
</dbReference>
<dbReference type="PANTHER" id="PTHR21015:SF22">
    <property type="entry name" value="GLYCOSYLTRANSFERASE"/>
    <property type="match status" value="1"/>
</dbReference>
<comment type="caution">
    <text evidence="5">The sequence shown here is derived from an EMBL/GenBank/DDBJ whole genome shotgun (WGS) entry which is preliminary data.</text>
</comment>
<feature type="domain" description="Glycosyl transferase family 28 C-terminal" evidence="4">
    <location>
        <begin position="195"/>
        <end position="328"/>
    </location>
</feature>
<dbReference type="Proteomes" id="UP000185093">
    <property type="component" value="Unassembled WGS sequence"/>
</dbReference>
<accession>A0ABY1JAW7</accession>
<evidence type="ECO:0000259" key="4">
    <source>
        <dbReference type="Pfam" id="PF04101"/>
    </source>
</evidence>
<protein>
    <submittedName>
        <fullName evidence="5">UDP-N-acetylglucosamine--N-acetylmuramyl-(Pentapeptide) pyrophosphoryl-undecaprenol N-acetylglucosamine transferase</fullName>
    </submittedName>
</protein>
<dbReference type="Gene3D" id="3.40.50.2000">
    <property type="entry name" value="Glycogen Phosphorylase B"/>
    <property type="match status" value="2"/>
</dbReference>
<evidence type="ECO:0000313" key="6">
    <source>
        <dbReference type="Proteomes" id="UP000185093"/>
    </source>
</evidence>
<dbReference type="InterPro" id="IPR004276">
    <property type="entry name" value="GlycoTrans_28_N"/>
</dbReference>
<evidence type="ECO:0000256" key="1">
    <source>
        <dbReference type="ARBA" id="ARBA00022676"/>
    </source>
</evidence>
<dbReference type="SUPFAM" id="SSF53756">
    <property type="entry name" value="UDP-Glycosyltransferase/glycogen phosphorylase"/>
    <property type="match status" value="1"/>
</dbReference>
<organism evidence="5 6">
    <name type="scientific">Acetomicrobium flavidum</name>
    <dbReference type="NCBI Taxonomy" id="49896"/>
    <lineage>
        <taxon>Bacteria</taxon>
        <taxon>Thermotogati</taxon>
        <taxon>Synergistota</taxon>
        <taxon>Synergistia</taxon>
        <taxon>Synergistales</taxon>
        <taxon>Acetomicrobiaceae</taxon>
        <taxon>Acetomicrobium</taxon>
    </lineage>
</organism>
<sequence length="366" mass="40386">MSDHLRILIVAGGTGGHILPAISFGRWIEERNLPAEVTYLCGNRELETSIYRALGISPIVMPLSGSPFGVKGFRSILRWKELFVFLAKVHKLVKEIMPDVILLFGGYLSVPFILASSFLHVPIVAHEQNAVAGKATRLCSKRGIPVLAGWEECLFLDSGTFTTVGVPIRRIKFMDRQSAWESIGGKGIVPSKKFVMVMGGSIGGYSLKQSIIEVAKRDSLKNHIFVLIGGDGRPGIQQVSGNVLNVPPSWDLSAHFSLADYAVTRCGASTLSELICYDVPGVLVPWENASDGHQLMNAKLFLRLGKGKIWRENESIDQLEDMLLEVSNLHRTLNYDECDAKRNEICVRFWDAMSFSMKGEGPIGRV</sequence>
<dbReference type="Pfam" id="PF04101">
    <property type="entry name" value="Glyco_tran_28_C"/>
    <property type="match status" value="1"/>
</dbReference>
<dbReference type="Pfam" id="PF03033">
    <property type="entry name" value="Glyco_transf_28"/>
    <property type="match status" value="1"/>
</dbReference>
<dbReference type="PANTHER" id="PTHR21015">
    <property type="entry name" value="UDP-N-ACETYLGLUCOSAMINE--N-ACETYLMURAMYL-(PENTAPEPTIDE) PYROPHOSPHORYL-UNDECAPRENOL N-ACETYLGLUCOSAMINE TRANSFERASE 1"/>
    <property type="match status" value="1"/>
</dbReference>
<gene>
    <name evidence="5" type="ORF">SAMN05444368_0239</name>
</gene>
<evidence type="ECO:0000313" key="5">
    <source>
        <dbReference type="EMBL" id="SIN62754.1"/>
    </source>
</evidence>
<keyword evidence="6" id="KW-1185">Reference proteome</keyword>
<evidence type="ECO:0000256" key="2">
    <source>
        <dbReference type="ARBA" id="ARBA00022679"/>
    </source>
</evidence>
<evidence type="ECO:0000259" key="3">
    <source>
        <dbReference type="Pfam" id="PF03033"/>
    </source>
</evidence>
<proteinExistence type="predicted"/>
<dbReference type="EMBL" id="FSQZ01000001">
    <property type="protein sequence ID" value="SIN62754.1"/>
    <property type="molecule type" value="Genomic_DNA"/>
</dbReference>
<reference evidence="5 6" key="1">
    <citation type="submission" date="2016-11" db="EMBL/GenBank/DDBJ databases">
        <authorList>
            <person name="Varghese N."/>
            <person name="Submissions S."/>
        </authorList>
    </citation>
    <scope>NUCLEOTIDE SEQUENCE [LARGE SCALE GENOMIC DNA]</scope>
    <source>
        <strain evidence="5 6">DSM 20664</strain>
    </source>
</reference>
<dbReference type="CDD" id="cd03785">
    <property type="entry name" value="GT28_MurG"/>
    <property type="match status" value="1"/>
</dbReference>
<dbReference type="GO" id="GO:0016740">
    <property type="term" value="F:transferase activity"/>
    <property type="evidence" value="ECO:0007669"/>
    <property type="project" value="UniProtKB-KW"/>
</dbReference>
<keyword evidence="1" id="KW-0328">Glycosyltransferase</keyword>
<feature type="domain" description="Glycosyltransferase family 28 N-terminal" evidence="3">
    <location>
        <begin position="7"/>
        <end position="141"/>
    </location>
</feature>
<keyword evidence="2 5" id="KW-0808">Transferase</keyword>